<dbReference type="InterPro" id="IPR036322">
    <property type="entry name" value="WD40_repeat_dom_sf"/>
</dbReference>
<organism evidence="4 5">
    <name type="scientific">Ostreobium quekettii</name>
    <dbReference type="NCBI Taxonomy" id="121088"/>
    <lineage>
        <taxon>Eukaryota</taxon>
        <taxon>Viridiplantae</taxon>
        <taxon>Chlorophyta</taxon>
        <taxon>core chlorophytes</taxon>
        <taxon>Ulvophyceae</taxon>
        <taxon>TCBD clade</taxon>
        <taxon>Bryopsidales</taxon>
        <taxon>Ostreobineae</taxon>
        <taxon>Ostreobiaceae</taxon>
        <taxon>Ostreobium</taxon>
    </lineage>
</organism>
<keyword evidence="2" id="KW-0677">Repeat</keyword>
<dbReference type="InterPro" id="IPR015943">
    <property type="entry name" value="WD40/YVTN_repeat-like_dom_sf"/>
</dbReference>
<dbReference type="AlphaFoldDB" id="A0A8S1JCY4"/>
<dbReference type="SMART" id="SM00320">
    <property type="entry name" value="WD40"/>
    <property type="match status" value="4"/>
</dbReference>
<dbReference type="SUPFAM" id="SSF50978">
    <property type="entry name" value="WD40 repeat-like"/>
    <property type="match status" value="1"/>
</dbReference>
<evidence type="ECO:0000256" key="1">
    <source>
        <dbReference type="ARBA" id="ARBA00022574"/>
    </source>
</evidence>
<dbReference type="InterPro" id="IPR050349">
    <property type="entry name" value="WD_LIS1/nudF_dynein_reg"/>
</dbReference>
<keyword evidence="5" id="KW-1185">Reference proteome</keyword>
<accession>A0A8S1JCY4</accession>
<dbReference type="PROSITE" id="PS00678">
    <property type="entry name" value="WD_REPEATS_1"/>
    <property type="match status" value="1"/>
</dbReference>
<sequence>MAGAESGAFPADDGMRLDERWASAVGSAVRDIQISPQGVVAVATESMIRLYVGGGDFELRHELPTAPAAITAFAFSRSGEEVISGASDGFLKWWDVHGGEETCSTQFPAGCGEEGEEEGGAPAVSALACSKEGELVAATGGRSVCIFGHGGVHLHTIEPLISAVVAMEWRSGYELAVIVGSGIQMFGITEEQFELGAGLSAEDDGGTLTAVASAPGGKLLAAGCSNGSVQIWNLENDEDHSLVSVKGIQNTYDAEVGCLAWDESGSFLATAGGSEVIVWDMGNSASDPRDGKDDYIVCIGHEKKSKITALAFQPSGKLLVRRPP</sequence>
<name>A0A8S1JCY4_9CHLO</name>
<feature type="repeat" description="WD" evidence="3">
    <location>
        <begin position="201"/>
        <end position="242"/>
    </location>
</feature>
<dbReference type="OrthoDB" id="427368at2759"/>
<dbReference type="Pfam" id="PF00400">
    <property type="entry name" value="WD40"/>
    <property type="match status" value="3"/>
</dbReference>
<reference evidence="4" key="1">
    <citation type="submission" date="2020-12" db="EMBL/GenBank/DDBJ databases">
        <authorList>
            <person name="Iha C."/>
        </authorList>
    </citation>
    <scope>NUCLEOTIDE SEQUENCE</scope>
</reference>
<evidence type="ECO:0000313" key="5">
    <source>
        <dbReference type="Proteomes" id="UP000708148"/>
    </source>
</evidence>
<gene>
    <name evidence="4" type="ORF">OSTQU699_LOCUS8791</name>
</gene>
<keyword evidence="1 3" id="KW-0853">WD repeat</keyword>
<evidence type="ECO:0000313" key="4">
    <source>
        <dbReference type="EMBL" id="CAD7703434.1"/>
    </source>
</evidence>
<proteinExistence type="predicted"/>
<comment type="caution">
    <text evidence="4">The sequence shown here is derived from an EMBL/GenBank/DDBJ whole genome shotgun (WGS) entry which is preliminary data.</text>
</comment>
<feature type="repeat" description="WD" evidence="3">
    <location>
        <begin position="63"/>
        <end position="104"/>
    </location>
</feature>
<dbReference type="PANTHER" id="PTHR44129">
    <property type="entry name" value="WD REPEAT-CONTAINING PROTEIN POP1"/>
    <property type="match status" value="1"/>
</dbReference>
<evidence type="ECO:0000256" key="3">
    <source>
        <dbReference type="PROSITE-ProRule" id="PRU00221"/>
    </source>
</evidence>
<dbReference type="InterPro" id="IPR019775">
    <property type="entry name" value="WD40_repeat_CS"/>
</dbReference>
<dbReference type="Gene3D" id="2.130.10.10">
    <property type="entry name" value="YVTN repeat-like/Quinoprotein amine dehydrogenase"/>
    <property type="match status" value="2"/>
</dbReference>
<dbReference type="PROSITE" id="PS50082">
    <property type="entry name" value="WD_REPEATS_2"/>
    <property type="match status" value="2"/>
</dbReference>
<dbReference type="EMBL" id="CAJHUC010002224">
    <property type="protein sequence ID" value="CAD7703434.1"/>
    <property type="molecule type" value="Genomic_DNA"/>
</dbReference>
<protein>
    <recommendedName>
        <fullName evidence="6">Anaphase-promoting complex subunit 4 WD40 domain-containing protein</fullName>
    </recommendedName>
</protein>
<dbReference type="InterPro" id="IPR001680">
    <property type="entry name" value="WD40_rpt"/>
</dbReference>
<dbReference type="Proteomes" id="UP000708148">
    <property type="component" value="Unassembled WGS sequence"/>
</dbReference>
<evidence type="ECO:0000256" key="2">
    <source>
        <dbReference type="ARBA" id="ARBA00022737"/>
    </source>
</evidence>
<evidence type="ECO:0008006" key="6">
    <source>
        <dbReference type="Google" id="ProtNLM"/>
    </source>
</evidence>